<dbReference type="PANTHER" id="PTHR43689:SF8">
    <property type="entry name" value="ALPHA_BETA-HYDROLASES SUPERFAMILY PROTEIN"/>
    <property type="match status" value="1"/>
</dbReference>
<dbReference type="SUPFAM" id="SSF53474">
    <property type="entry name" value="alpha/beta-Hydrolases"/>
    <property type="match status" value="1"/>
</dbReference>
<dbReference type="InterPro" id="IPR029058">
    <property type="entry name" value="AB_hydrolase_fold"/>
</dbReference>
<dbReference type="InterPro" id="IPR000073">
    <property type="entry name" value="AB_hydrolase_1"/>
</dbReference>
<accession>A0A562ZTD8</accession>
<keyword evidence="3" id="KW-1185">Reference proteome</keyword>
<dbReference type="RefSeq" id="WP_145892567.1">
    <property type="nucleotide sequence ID" value="NZ_VOBQ01000006.1"/>
</dbReference>
<evidence type="ECO:0000313" key="2">
    <source>
        <dbReference type="EMBL" id="TWO71626.1"/>
    </source>
</evidence>
<reference evidence="2 3" key="1">
    <citation type="submission" date="2019-07" db="EMBL/GenBank/DDBJ databases">
        <title>Caenimonas sedimenti sp. nov., isolated from activated sludge.</title>
        <authorList>
            <person name="Xu J."/>
        </authorList>
    </citation>
    <scope>NUCLEOTIDE SEQUENCE [LARGE SCALE GENOMIC DNA]</scope>
    <source>
        <strain evidence="2 3">HX-9-20</strain>
    </source>
</reference>
<sequence length="251" mass="27252">MTTWVLLRGLAREARHWGGFPDKLRCALPAGDTVVALDLPGNGALWRERSPARVEDMVAAARRTLAGVPHTPPYALVALSLGGMVALQWALEHREEVRGCVLINSSLGRFSPFWRRLRPASYATLLRLLAPGRAAIDRERAILRLTSNLPLAEGTQQAWTAYALEAPVSRGNALRQLKAAALFRAPAAAPGVPLLLVASERDRLVSVECSRAMARHWGAPLRVHPAAGHDLALDDPGWLAGLVADWKTRVS</sequence>
<dbReference type="PRINTS" id="PR00111">
    <property type="entry name" value="ABHYDROLASE"/>
</dbReference>
<gene>
    <name evidence="2" type="ORF">FN976_08400</name>
</gene>
<evidence type="ECO:0000313" key="3">
    <source>
        <dbReference type="Proteomes" id="UP000318199"/>
    </source>
</evidence>
<dbReference type="Pfam" id="PF12697">
    <property type="entry name" value="Abhydrolase_6"/>
    <property type="match status" value="1"/>
</dbReference>
<organism evidence="2 3">
    <name type="scientific">Caenimonas sedimenti</name>
    <dbReference type="NCBI Taxonomy" id="2596921"/>
    <lineage>
        <taxon>Bacteria</taxon>
        <taxon>Pseudomonadati</taxon>
        <taxon>Pseudomonadota</taxon>
        <taxon>Betaproteobacteria</taxon>
        <taxon>Burkholderiales</taxon>
        <taxon>Comamonadaceae</taxon>
        <taxon>Caenimonas</taxon>
    </lineage>
</organism>
<dbReference type="Proteomes" id="UP000318199">
    <property type="component" value="Unassembled WGS sequence"/>
</dbReference>
<feature type="domain" description="AB hydrolase-1" evidence="1">
    <location>
        <begin position="5"/>
        <end position="240"/>
    </location>
</feature>
<name>A0A562ZTD8_9BURK</name>
<dbReference type="AlphaFoldDB" id="A0A562ZTD8"/>
<evidence type="ECO:0000259" key="1">
    <source>
        <dbReference type="Pfam" id="PF12697"/>
    </source>
</evidence>
<dbReference type="EMBL" id="VOBQ01000006">
    <property type="protein sequence ID" value="TWO71626.1"/>
    <property type="molecule type" value="Genomic_DNA"/>
</dbReference>
<proteinExistence type="predicted"/>
<dbReference type="PANTHER" id="PTHR43689">
    <property type="entry name" value="HYDROLASE"/>
    <property type="match status" value="1"/>
</dbReference>
<keyword evidence="2" id="KW-0378">Hydrolase</keyword>
<protein>
    <submittedName>
        <fullName evidence="2">Alpha/beta hydrolase</fullName>
    </submittedName>
</protein>
<dbReference type="OrthoDB" id="5290302at2"/>
<comment type="caution">
    <text evidence="2">The sequence shown here is derived from an EMBL/GenBank/DDBJ whole genome shotgun (WGS) entry which is preliminary data.</text>
</comment>
<dbReference type="GO" id="GO:0016787">
    <property type="term" value="F:hydrolase activity"/>
    <property type="evidence" value="ECO:0007669"/>
    <property type="project" value="UniProtKB-KW"/>
</dbReference>
<dbReference type="Gene3D" id="3.40.50.1820">
    <property type="entry name" value="alpha/beta hydrolase"/>
    <property type="match status" value="1"/>
</dbReference>